<dbReference type="GO" id="GO:1990904">
    <property type="term" value="C:ribonucleoprotein complex"/>
    <property type="evidence" value="ECO:0007669"/>
    <property type="project" value="UniProtKB-KW"/>
</dbReference>
<feature type="region of interest" description="Disordered" evidence="1">
    <location>
        <begin position="35"/>
        <end position="116"/>
    </location>
</feature>
<evidence type="ECO:0000313" key="2">
    <source>
        <dbReference type="EMBL" id="KAF7221433.1"/>
    </source>
</evidence>
<reference evidence="2" key="3">
    <citation type="submission" date="2020-03" db="EMBL/GenBank/DDBJ databases">
        <title>Intra-Species Differences in Population Size shape Life History and Genome Evolution.</title>
        <authorList>
            <person name="Willemsen D."/>
            <person name="Cui R."/>
            <person name="Valenzano D.R."/>
        </authorList>
    </citation>
    <scope>NUCLEOTIDE SEQUENCE</scope>
    <source>
        <strain evidence="2">GRZ</strain>
        <tissue evidence="2">Whole</tissue>
    </source>
</reference>
<dbReference type="EMBL" id="HADY01017701">
    <property type="protein sequence ID" value="SBP56186.1"/>
    <property type="molecule type" value="Transcribed_RNA"/>
</dbReference>
<dbReference type="AlphaFoldDB" id="A0A1A8ANW5"/>
<evidence type="ECO:0000313" key="3">
    <source>
        <dbReference type="EMBL" id="SBP56186.1"/>
    </source>
</evidence>
<feature type="compositionally biased region" description="Gly residues" evidence="1">
    <location>
        <begin position="52"/>
        <end position="75"/>
    </location>
</feature>
<dbReference type="Proteomes" id="UP000822369">
    <property type="component" value="Chromosome 6"/>
</dbReference>
<dbReference type="KEGG" id="nfu:107397263"/>
<protein>
    <submittedName>
        <fullName evidence="2">Glycine-rich RNA-binding protein blt801-like</fullName>
    </submittedName>
    <submittedName>
        <fullName evidence="3">Heterogeneous nuclear ribonucleoprotein A3</fullName>
    </submittedName>
</protein>
<sequence length="116" mass="11331">MSNFLKGFGGDGKLAKTIGNKAGVVVEDTVNKVIGGIGGQNKTQQGKKKEQAGGGEGGGNRAVGQGGSEGIGGGPNKEQAAAGGGNQAAAQGSSEGNRQDLFDDLLDLANETSSGK</sequence>
<keyword evidence="3" id="KW-0687">Ribonucleoprotein</keyword>
<proteinExistence type="predicted"/>
<dbReference type="GeneID" id="107397263"/>
<name>A0A1A8ANW5_NOTFU</name>
<reference evidence="3" key="2">
    <citation type="submission" date="2016-06" db="EMBL/GenBank/DDBJ databases">
        <title>The genome of a short-lived fish provides insights into sex chromosome evolution and the genetic control of aging.</title>
        <authorList>
            <person name="Reichwald K."/>
            <person name="Felder M."/>
            <person name="Petzold A."/>
            <person name="Koch P."/>
            <person name="Groth M."/>
            <person name="Platzer M."/>
        </authorList>
    </citation>
    <scope>NUCLEOTIDE SEQUENCE</scope>
    <source>
        <tissue evidence="3">Brain</tissue>
    </source>
</reference>
<organism evidence="3">
    <name type="scientific">Nothobranchius furzeri</name>
    <name type="common">Turquoise killifish</name>
    <dbReference type="NCBI Taxonomy" id="105023"/>
    <lineage>
        <taxon>Eukaryota</taxon>
        <taxon>Metazoa</taxon>
        <taxon>Chordata</taxon>
        <taxon>Craniata</taxon>
        <taxon>Vertebrata</taxon>
        <taxon>Euteleostomi</taxon>
        <taxon>Actinopterygii</taxon>
        <taxon>Neopterygii</taxon>
        <taxon>Teleostei</taxon>
        <taxon>Neoteleostei</taxon>
        <taxon>Acanthomorphata</taxon>
        <taxon>Ovalentaria</taxon>
        <taxon>Atherinomorphae</taxon>
        <taxon>Cyprinodontiformes</taxon>
        <taxon>Nothobranchiidae</taxon>
        <taxon>Nothobranchius</taxon>
    </lineage>
</organism>
<dbReference type="EMBL" id="JAAVVJ010000006">
    <property type="protein sequence ID" value="KAF7221433.1"/>
    <property type="molecule type" value="Genomic_DNA"/>
</dbReference>
<reference evidence="3" key="1">
    <citation type="submission" date="2016-05" db="EMBL/GenBank/DDBJ databases">
        <authorList>
            <person name="Lavstsen T."/>
            <person name="Jespersen J.S."/>
        </authorList>
    </citation>
    <scope>NUCLEOTIDE SEQUENCE</scope>
    <source>
        <tissue evidence="3">Brain</tissue>
    </source>
</reference>
<evidence type="ECO:0000256" key="1">
    <source>
        <dbReference type="SAM" id="MobiDB-lite"/>
    </source>
</evidence>
<gene>
    <name evidence="3" type="primary">HNRNPA3</name>
    <name evidence="2" type="ORF">G4P62_019052</name>
</gene>
<accession>A0A1A8ANW5</accession>